<feature type="region of interest" description="Disordered" evidence="1">
    <location>
        <begin position="262"/>
        <end position="282"/>
    </location>
</feature>
<gene>
    <name evidence="2" type="ordered locus">PputW619_1488</name>
</gene>
<name>B1J4X1_PSEPW</name>
<organism evidence="2">
    <name type="scientific">Pseudomonas putida (strain W619)</name>
    <dbReference type="NCBI Taxonomy" id="390235"/>
    <lineage>
        <taxon>Bacteria</taxon>
        <taxon>Pseudomonadati</taxon>
        <taxon>Pseudomonadota</taxon>
        <taxon>Gammaproteobacteria</taxon>
        <taxon>Pseudomonadales</taxon>
        <taxon>Pseudomonadaceae</taxon>
        <taxon>Pseudomonas</taxon>
    </lineage>
</organism>
<sequence>MPLITLMRSLLARFKGHTAQASDLAPPRIEALLPDIEGGEINLLHYGATQQPLKVEFEMWENSLPSPAEPETLTLYWDNDQVDEKSWTAPVPEDELFLHVPQNLLLSEGEHTLKYRVMLYNGNFTMSPPFTITIDRTPPELPATNTQIFDPEVLRDGVTDAYLVAHGEELEATIPLYMGISPGDVLTWYWSTTPGGMDQAGNRTLALKDIDQPLTIIFPGRHIRDMGDGTRYAHYTVQDRAGTPVQRSQAVTLDAKPTPLPTNFSAPYLKETGSTGESSTLDPARALTGATIVIKADNRFESTDTVTVYWGNPGDHGAYDAPVEVVPGAIECSIPKANVAARMGSELVLYFEVTRRGVDHASRPHALKVQAPRNLPHPQSVAIQGDKLSLSAMGMQATFTLPTGWSLRDTGQFVRLHITGKRNDGSNQPVVVADATPVPSPTGAMTVGTVTPAALGVFALNTWLEVEAFSAWTTKAAGYRSRMCKYNW</sequence>
<feature type="compositionally biased region" description="Polar residues" evidence="1">
    <location>
        <begin position="272"/>
        <end position="281"/>
    </location>
</feature>
<dbReference type="EMBL" id="CP000949">
    <property type="protein sequence ID" value="ACA71993.1"/>
    <property type="molecule type" value="Genomic_DNA"/>
</dbReference>
<dbReference type="AlphaFoldDB" id="B1J4X1"/>
<proteinExistence type="predicted"/>
<evidence type="ECO:0000313" key="2">
    <source>
        <dbReference type="EMBL" id="ACA71993.1"/>
    </source>
</evidence>
<dbReference type="HOGENOM" id="CLU_564826_0_0_6"/>
<accession>B1J4X1</accession>
<reference evidence="2" key="1">
    <citation type="submission" date="2008-02" db="EMBL/GenBank/DDBJ databases">
        <title>Complete sequence of Psuedomonas putida W619.</title>
        <authorList>
            <consortium name="US DOE Joint Genome Institute"/>
            <person name="Copeland A."/>
            <person name="Lucas S."/>
            <person name="Lapidus A."/>
            <person name="Barry K."/>
            <person name="Detter J.C."/>
            <person name="Glavina del Rio T."/>
            <person name="Dalin E."/>
            <person name="Tice H."/>
            <person name="Pitluck S."/>
            <person name="Chain P."/>
            <person name="Malfatti S."/>
            <person name="Shin M."/>
            <person name="Vergez L."/>
            <person name="Schmutz J."/>
            <person name="Larimer F."/>
            <person name="Land M."/>
            <person name="Hauser L."/>
            <person name="Kyrpides N."/>
            <person name="Kim E."/>
            <person name="Taghavi S."/>
            <person name="Vangronsveld D."/>
            <person name="van der Lelie D."/>
            <person name="Richardson P."/>
        </authorList>
    </citation>
    <scope>NUCLEOTIDE SEQUENCE</scope>
    <source>
        <strain evidence="2">W619</strain>
    </source>
</reference>
<evidence type="ECO:0000256" key="1">
    <source>
        <dbReference type="SAM" id="MobiDB-lite"/>
    </source>
</evidence>
<protein>
    <submittedName>
        <fullName evidence="2">Uncharacterized protein</fullName>
    </submittedName>
</protein>
<dbReference type="KEGG" id="ppw:PputW619_1488"/>
<dbReference type="STRING" id="390235.PputW619_1488"/>